<reference evidence="1 2" key="1">
    <citation type="journal article" date="2023" name="Science">
        <title>Complex scaffold remodeling in plant triterpene biosynthesis.</title>
        <authorList>
            <person name="De La Pena R."/>
            <person name="Hodgson H."/>
            <person name="Liu J.C."/>
            <person name="Stephenson M.J."/>
            <person name="Martin A.C."/>
            <person name="Owen C."/>
            <person name="Harkess A."/>
            <person name="Leebens-Mack J."/>
            <person name="Jimenez L.E."/>
            <person name="Osbourn A."/>
            <person name="Sattely E.S."/>
        </authorList>
    </citation>
    <scope>NUCLEOTIDE SEQUENCE [LARGE SCALE GENOMIC DNA]</scope>
    <source>
        <strain evidence="2">cv. JPN11</strain>
        <tissue evidence="1">Leaf</tissue>
    </source>
</reference>
<sequence length="1077" mass="123547">MACFSSSSFTTRTLRKKYDVFLSFRGVDTRNSFTSHLYLAFSQNSIETFIDDQLNRGDEISPSLLNAIRESEIAVIIFSQGYASSKWWLEELIEILKCKKMYGQIVISIFYHVDPSDVRNQTENFGVAFSKLEERFKERPDMLQRWRNSLSEAANLSGFDSYVIWSEPILIQKIVEDILKRLNDIFPIEVGIDLVGIESCIEEIESLLSYSSEAIYTLGIWGIGGISKTTLARAIFNKFSNHFDGSCFLQNVREECERNSGLPQLQREIFPTLLGDKNLNIGINNINSHFRRLSRRKVLITFDDVTHPDQIESLVNKFDRFMVGSLIIITTRDKQVLQNCGVKSIYEMKELKNVDSLNLFNWHAFKEDHPNMDYEELSNKVLQYAQGVPLALKVLGCFLYGRSKGEWASELKKLKRIPHKDIQKVLKISYDGLDDKIQNIFLDVACFLKGVNIDFAIQFLDACGFYAEIGIRVLIDKCLVIILDNKITMHNLLQDMGLEIVRQESVDDPGKHSRLCHVEEISEVLMYNMGTKAIQGISFNMFQVAEINFNFNNLKKMSNLRFLKFYGKNTCKLSEFEGKGYIFPKLRCFYWDGYPLKSLPIRGENLISLELDNSKVEQLWDGVQNLVNLKDIYLGDSKQLTKLPDLSKAQNLETLILRGCSSLVDTHSSIQYLNKLVTLDLSNCQSLKSLPRSIRSESLVYLYLSGCSNLKRFPEILSHNLEGLYLNGTAIEELPSSIGCRSRLDTLNLKNCLKLKSLPSSFCKLKSLEDLNLSGCSNLQGFILPISLSLQSLYMNDCGITELPESLGQLSSLEKLHLKRNYFEKIPESIINLSKLERLYLCYCEKLQYLPNLPCNLQFMKADHCTSLEVSSCLSSFKLTRLYKYIVESFHLSNCYNLDRKQEGCATFIFPGSEIPEWFRYKSMGSSITVKLPPIDWGKDFINNKFVGFACAIIIALDEHHYSDDEDFRLGYEMKFKTEDRDWHFTFDDSEDVLGSSLFVNSEHVILGYHLSSGFLSLFSGQYGYINEFSVQFYLEKYCGQLVDCCEVVKKCGINLLHGQDCNTDEERRGIDRRGQH</sequence>
<keyword evidence="2" id="KW-1185">Reference proteome</keyword>
<dbReference type="Proteomes" id="UP001164539">
    <property type="component" value="Chromosome 4"/>
</dbReference>
<comment type="caution">
    <text evidence="1">The sequence shown here is derived from an EMBL/GenBank/DDBJ whole genome shotgun (WGS) entry which is preliminary data.</text>
</comment>
<evidence type="ECO:0000313" key="2">
    <source>
        <dbReference type="Proteomes" id="UP001164539"/>
    </source>
</evidence>
<name>A0ACC1YDP4_MELAZ</name>
<evidence type="ECO:0000313" key="1">
    <source>
        <dbReference type="EMBL" id="KAJ4721623.1"/>
    </source>
</evidence>
<protein>
    <submittedName>
        <fullName evidence="1">Disease resistance protein (TIR-NBS-LRR class) family</fullName>
    </submittedName>
</protein>
<gene>
    <name evidence="1" type="ORF">OWV82_009289</name>
</gene>
<accession>A0ACC1YDP4</accession>
<proteinExistence type="predicted"/>
<dbReference type="EMBL" id="CM051397">
    <property type="protein sequence ID" value="KAJ4721623.1"/>
    <property type="molecule type" value="Genomic_DNA"/>
</dbReference>
<organism evidence="1 2">
    <name type="scientific">Melia azedarach</name>
    <name type="common">Chinaberry tree</name>
    <dbReference type="NCBI Taxonomy" id="155640"/>
    <lineage>
        <taxon>Eukaryota</taxon>
        <taxon>Viridiplantae</taxon>
        <taxon>Streptophyta</taxon>
        <taxon>Embryophyta</taxon>
        <taxon>Tracheophyta</taxon>
        <taxon>Spermatophyta</taxon>
        <taxon>Magnoliopsida</taxon>
        <taxon>eudicotyledons</taxon>
        <taxon>Gunneridae</taxon>
        <taxon>Pentapetalae</taxon>
        <taxon>rosids</taxon>
        <taxon>malvids</taxon>
        <taxon>Sapindales</taxon>
        <taxon>Meliaceae</taxon>
        <taxon>Melia</taxon>
    </lineage>
</organism>